<evidence type="ECO:0000256" key="4">
    <source>
        <dbReference type="ARBA" id="ARBA00022519"/>
    </source>
</evidence>
<evidence type="ECO:0000256" key="7">
    <source>
        <dbReference type="SAM" id="MobiDB-lite"/>
    </source>
</evidence>
<dbReference type="InterPro" id="IPR017871">
    <property type="entry name" value="ABC_transporter-like_CS"/>
</dbReference>
<dbReference type="Proteomes" id="UP000177515">
    <property type="component" value="Chromosome 2"/>
</dbReference>
<dbReference type="InterPro" id="IPR013563">
    <property type="entry name" value="Oligopep_ABC_C"/>
</dbReference>
<dbReference type="InterPro" id="IPR027417">
    <property type="entry name" value="P-loop_NTPase"/>
</dbReference>
<dbReference type="Pfam" id="PF00005">
    <property type="entry name" value="ABC_tran"/>
    <property type="match status" value="1"/>
</dbReference>
<evidence type="ECO:0000256" key="6">
    <source>
        <dbReference type="ARBA" id="ARBA00022840"/>
    </source>
</evidence>
<gene>
    <name evidence="9" type="ORF">BKK80_31060</name>
</gene>
<name>A0ABM6FG99_9BURK</name>
<dbReference type="SUPFAM" id="SSF52540">
    <property type="entry name" value="P-loop containing nucleoside triphosphate hydrolases"/>
    <property type="match status" value="1"/>
</dbReference>
<dbReference type="Gene3D" id="3.40.50.300">
    <property type="entry name" value="P-loop containing nucleotide triphosphate hydrolases"/>
    <property type="match status" value="1"/>
</dbReference>
<dbReference type="GO" id="GO:0005524">
    <property type="term" value="F:ATP binding"/>
    <property type="evidence" value="ECO:0007669"/>
    <property type="project" value="UniProtKB-KW"/>
</dbReference>
<dbReference type="NCBIfam" id="TIGR01727">
    <property type="entry name" value="oligo_HPY"/>
    <property type="match status" value="1"/>
</dbReference>
<proteinExistence type="inferred from homology"/>
<evidence type="ECO:0000256" key="1">
    <source>
        <dbReference type="ARBA" id="ARBA00005417"/>
    </source>
</evidence>
<keyword evidence="10" id="KW-1185">Reference proteome</keyword>
<dbReference type="InterPro" id="IPR050319">
    <property type="entry name" value="ABC_transp_ATP-bind"/>
</dbReference>
<keyword evidence="3" id="KW-1003">Cell membrane</keyword>
<dbReference type="PANTHER" id="PTHR43776">
    <property type="entry name" value="TRANSPORT ATP-BINDING PROTEIN"/>
    <property type="match status" value="1"/>
</dbReference>
<dbReference type="EMBL" id="CP017755">
    <property type="protein sequence ID" value="AOZ10957.1"/>
    <property type="molecule type" value="Genomic_DNA"/>
</dbReference>
<feature type="domain" description="ABC transporter" evidence="8">
    <location>
        <begin position="10"/>
        <end position="258"/>
    </location>
</feature>
<keyword evidence="6 9" id="KW-0067">ATP-binding</keyword>
<dbReference type="PANTHER" id="PTHR43776:SF7">
    <property type="entry name" value="D,D-DIPEPTIDE TRANSPORT ATP-BINDING PROTEIN DDPF-RELATED"/>
    <property type="match status" value="1"/>
</dbReference>
<keyword evidence="5" id="KW-0547">Nucleotide-binding</keyword>
<dbReference type="Pfam" id="PF08352">
    <property type="entry name" value="oligo_HPY"/>
    <property type="match status" value="1"/>
</dbReference>
<keyword evidence="4" id="KW-0997">Cell inner membrane</keyword>
<evidence type="ECO:0000256" key="3">
    <source>
        <dbReference type="ARBA" id="ARBA00022475"/>
    </source>
</evidence>
<sequence length="357" mass="38139">MPRDDVLLDVRDLRVHYALRRPHPFAAAPTVHAVDGVSFRVRRGSAFGIVGESGCGKSTTALALLRLVEASGGSASLDGADLLGARGAALAALRAKVQMIFQDPYSSLDPRQRVQDIIAKPMRQLTALAPAAIAARVDELMALVGLRQDQKRLFPHQFSGGQRQRIGIARALAVDPALVVCDEPVSALDVAIQAQVINLLARIQRERGLTYVFISHDLAVVQHLCDEVAVMYLGRIVERGSRAQLFGTPLHPYTHALMSAEPVKDPARRDGHSRIRLQGDPPSPLDPPAGCHFHTRCPAAEARCRSEAPALRELDGGHHVACHRVAWRDGRACPPPPFAPGAAPAGVPADGAAACAA</sequence>
<evidence type="ECO:0000256" key="5">
    <source>
        <dbReference type="ARBA" id="ARBA00022741"/>
    </source>
</evidence>
<organism evidence="9 10">
    <name type="scientific">Cupriavidus malaysiensis</name>
    <dbReference type="NCBI Taxonomy" id="367825"/>
    <lineage>
        <taxon>Bacteria</taxon>
        <taxon>Pseudomonadati</taxon>
        <taxon>Pseudomonadota</taxon>
        <taxon>Betaproteobacteria</taxon>
        <taxon>Burkholderiales</taxon>
        <taxon>Burkholderiaceae</taxon>
        <taxon>Cupriavidus</taxon>
    </lineage>
</organism>
<dbReference type="CDD" id="cd03257">
    <property type="entry name" value="ABC_NikE_OppD_transporters"/>
    <property type="match status" value="1"/>
</dbReference>
<dbReference type="InterPro" id="IPR003593">
    <property type="entry name" value="AAA+_ATPase"/>
</dbReference>
<keyword evidence="4" id="KW-0472">Membrane</keyword>
<feature type="compositionally biased region" description="Basic and acidic residues" evidence="7">
    <location>
        <begin position="264"/>
        <end position="273"/>
    </location>
</feature>
<dbReference type="PROSITE" id="PS00211">
    <property type="entry name" value="ABC_TRANSPORTER_1"/>
    <property type="match status" value="1"/>
</dbReference>
<keyword evidence="2" id="KW-0813">Transport</keyword>
<evidence type="ECO:0000313" key="10">
    <source>
        <dbReference type="Proteomes" id="UP000177515"/>
    </source>
</evidence>
<comment type="similarity">
    <text evidence="1">Belongs to the ABC transporter superfamily.</text>
</comment>
<evidence type="ECO:0000256" key="2">
    <source>
        <dbReference type="ARBA" id="ARBA00022448"/>
    </source>
</evidence>
<reference evidence="9 10" key="1">
    <citation type="submission" date="2016-10" db="EMBL/GenBank/DDBJ databases">
        <title>Complete genome sequences of three Cupriavidus strains isolated from various Malaysian environments.</title>
        <authorList>
            <person name="Abdullah A.A.-A."/>
            <person name="Shafie N.A.H."/>
            <person name="Lau N.S."/>
        </authorList>
    </citation>
    <scope>NUCLEOTIDE SEQUENCE [LARGE SCALE GENOMIC DNA]</scope>
    <source>
        <strain evidence="9 10">USMAA1020</strain>
    </source>
</reference>
<dbReference type="SMART" id="SM00382">
    <property type="entry name" value="AAA"/>
    <property type="match status" value="1"/>
</dbReference>
<dbReference type="PROSITE" id="PS50893">
    <property type="entry name" value="ABC_TRANSPORTER_2"/>
    <property type="match status" value="1"/>
</dbReference>
<dbReference type="InterPro" id="IPR003439">
    <property type="entry name" value="ABC_transporter-like_ATP-bd"/>
</dbReference>
<protein>
    <submittedName>
        <fullName evidence="9">Peptide ABC transporter ATP-binding protein</fullName>
    </submittedName>
</protein>
<feature type="region of interest" description="Disordered" evidence="7">
    <location>
        <begin position="264"/>
        <end position="285"/>
    </location>
</feature>
<accession>A0ABM6FG99</accession>
<evidence type="ECO:0000259" key="8">
    <source>
        <dbReference type="PROSITE" id="PS50893"/>
    </source>
</evidence>
<evidence type="ECO:0000313" key="9">
    <source>
        <dbReference type="EMBL" id="AOZ10957.1"/>
    </source>
</evidence>